<comment type="cofactor">
    <cofactor evidence="1 6">
        <name>heme</name>
        <dbReference type="ChEBI" id="CHEBI:30413"/>
    </cofactor>
</comment>
<name>A0AAN6WK71_9PEZI</name>
<keyword evidence="8" id="KW-0472">Membrane</keyword>
<evidence type="ECO:0000313" key="9">
    <source>
        <dbReference type="EMBL" id="KAK4183148.1"/>
    </source>
</evidence>
<comment type="similarity">
    <text evidence="2 7">Belongs to the cytochrome P450 family.</text>
</comment>
<keyword evidence="10" id="KW-1185">Reference proteome</keyword>
<dbReference type="InterPro" id="IPR002401">
    <property type="entry name" value="Cyt_P450_E_grp-I"/>
</dbReference>
<dbReference type="InterPro" id="IPR050121">
    <property type="entry name" value="Cytochrome_P450_monoxygenase"/>
</dbReference>
<keyword evidence="7" id="KW-0560">Oxidoreductase</keyword>
<evidence type="ECO:0000256" key="6">
    <source>
        <dbReference type="PIRSR" id="PIRSR602401-1"/>
    </source>
</evidence>
<keyword evidence="3 6" id="KW-0349">Heme</keyword>
<dbReference type="SUPFAM" id="SSF48264">
    <property type="entry name" value="Cytochrome P450"/>
    <property type="match status" value="1"/>
</dbReference>
<dbReference type="GO" id="GO:0020037">
    <property type="term" value="F:heme binding"/>
    <property type="evidence" value="ECO:0007669"/>
    <property type="project" value="InterPro"/>
</dbReference>
<dbReference type="Proteomes" id="UP001302126">
    <property type="component" value="Unassembled WGS sequence"/>
</dbReference>
<dbReference type="InterPro" id="IPR001128">
    <property type="entry name" value="Cyt_P450"/>
</dbReference>
<protein>
    <submittedName>
        <fullName evidence="9">Pisatin demethylase</fullName>
    </submittedName>
</protein>
<dbReference type="GO" id="GO:0016705">
    <property type="term" value="F:oxidoreductase activity, acting on paired donors, with incorporation or reduction of molecular oxygen"/>
    <property type="evidence" value="ECO:0007669"/>
    <property type="project" value="InterPro"/>
</dbReference>
<evidence type="ECO:0000256" key="3">
    <source>
        <dbReference type="ARBA" id="ARBA00022617"/>
    </source>
</evidence>
<keyword evidence="7" id="KW-0503">Monooxygenase</keyword>
<dbReference type="Pfam" id="PF00067">
    <property type="entry name" value="p450"/>
    <property type="match status" value="1"/>
</dbReference>
<dbReference type="GO" id="GO:0004497">
    <property type="term" value="F:monooxygenase activity"/>
    <property type="evidence" value="ECO:0007669"/>
    <property type="project" value="UniProtKB-KW"/>
</dbReference>
<keyword evidence="8" id="KW-0812">Transmembrane</keyword>
<evidence type="ECO:0000256" key="7">
    <source>
        <dbReference type="RuleBase" id="RU000461"/>
    </source>
</evidence>
<dbReference type="InterPro" id="IPR036396">
    <property type="entry name" value="Cyt_P450_sf"/>
</dbReference>
<evidence type="ECO:0000313" key="10">
    <source>
        <dbReference type="Proteomes" id="UP001302126"/>
    </source>
</evidence>
<reference evidence="9" key="1">
    <citation type="journal article" date="2023" name="Mol. Phylogenet. Evol.">
        <title>Genome-scale phylogeny and comparative genomics of the fungal order Sordariales.</title>
        <authorList>
            <person name="Hensen N."/>
            <person name="Bonometti L."/>
            <person name="Westerberg I."/>
            <person name="Brannstrom I.O."/>
            <person name="Guillou S."/>
            <person name="Cros-Aarteil S."/>
            <person name="Calhoun S."/>
            <person name="Haridas S."/>
            <person name="Kuo A."/>
            <person name="Mondo S."/>
            <person name="Pangilinan J."/>
            <person name="Riley R."/>
            <person name="LaButti K."/>
            <person name="Andreopoulos B."/>
            <person name="Lipzen A."/>
            <person name="Chen C."/>
            <person name="Yan M."/>
            <person name="Daum C."/>
            <person name="Ng V."/>
            <person name="Clum A."/>
            <person name="Steindorff A."/>
            <person name="Ohm R.A."/>
            <person name="Martin F."/>
            <person name="Silar P."/>
            <person name="Natvig D.O."/>
            <person name="Lalanne C."/>
            <person name="Gautier V."/>
            <person name="Ament-Velasquez S.L."/>
            <person name="Kruys A."/>
            <person name="Hutchinson M.I."/>
            <person name="Powell A.J."/>
            <person name="Barry K."/>
            <person name="Miller A.N."/>
            <person name="Grigoriev I.V."/>
            <person name="Debuchy R."/>
            <person name="Gladieux P."/>
            <person name="Hiltunen Thoren M."/>
            <person name="Johannesson H."/>
        </authorList>
    </citation>
    <scope>NUCLEOTIDE SEQUENCE</scope>
    <source>
        <strain evidence="9">PSN309</strain>
    </source>
</reference>
<dbReference type="AlphaFoldDB" id="A0AAN6WK71"/>
<evidence type="ECO:0000256" key="5">
    <source>
        <dbReference type="ARBA" id="ARBA00023004"/>
    </source>
</evidence>
<accession>A0AAN6WK71</accession>
<keyword evidence="5 6" id="KW-0408">Iron</keyword>
<feature type="transmembrane region" description="Helical" evidence="8">
    <location>
        <begin position="29"/>
        <end position="47"/>
    </location>
</feature>
<reference evidence="9" key="2">
    <citation type="submission" date="2023-05" db="EMBL/GenBank/DDBJ databases">
        <authorList>
            <consortium name="Lawrence Berkeley National Laboratory"/>
            <person name="Steindorff A."/>
            <person name="Hensen N."/>
            <person name="Bonometti L."/>
            <person name="Westerberg I."/>
            <person name="Brannstrom I.O."/>
            <person name="Guillou S."/>
            <person name="Cros-Aarteil S."/>
            <person name="Calhoun S."/>
            <person name="Haridas S."/>
            <person name="Kuo A."/>
            <person name="Mondo S."/>
            <person name="Pangilinan J."/>
            <person name="Riley R."/>
            <person name="Labutti K."/>
            <person name="Andreopoulos B."/>
            <person name="Lipzen A."/>
            <person name="Chen C."/>
            <person name="Yanf M."/>
            <person name="Daum C."/>
            <person name="Ng V."/>
            <person name="Clum A."/>
            <person name="Ohm R."/>
            <person name="Martin F."/>
            <person name="Silar P."/>
            <person name="Natvig D."/>
            <person name="Lalanne C."/>
            <person name="Gautier V."/>
            <person name="Ament-Velasquez S.L."/>
            <person name="Kruys A."/>
            <person name="Hutchinson M.I."/>
            <person name="Powell A.J."/>
            <person name="Barry K."/>
            <person name="Miller A.N."/>
            <person name="Grigoriev I.V."/>
            <person name="Debuchy R."/>
            <person name="Gladieux P."/>
            <person name="Thoren M.H."/>
            <person name="Johannesson H."/>
        </authorList>
    </citation>
    <scope>NUCLEOTIDE SEQUENCE</scope>
    <source>
        <strain evidence="9">PSN309</strain>
    </source>
</reference>
<dbReference type="PRINTS" id="PR00385">
    <property type="entry name" value="P450"/>
</dbReference>
<feature type="binding site" description="axial binding residue" evidence="6">
    <location>
        <position position="471"/>
    </location>
    <ligand>
        <name>heme</name>
        <dbReference type="ChEBI" id="CHEBI:30413"/>
    </ligand>
    <ligandPart>
        <name>Fe</name>
        <dbReference type="ChEBI" id="CHEBI:18248"/>
    </ligandPart>
</feature>
<evidence type="ECO:0000256" key="1">
    <source>
        <dbReference type="ARBA" id="ARBA00001971"/>
    </source>
</evidence>
<dbReference type="PROSITE" id="PS00086">
    <property type="entry name" value="CYTOCHROME_P450"/>
    <property type="match status" value="1"/>
</dbReference>
<evidence type="ECO:0000256" key="8">
    <source>
        <dbReference type="SAM" id="Phobius"/>
    </source>
</evidence>
<evidence type="ECO:0000256" key="4">
    <source>
        <dbReference type="ARBA" id="ARBA00022723"/>
    </source>
</evidence>
<dbReference type="Gene3D" id="1.10.630.10">
    <property type="entry name" value="Cytochrome P450"/>
    <property type="match status" value="1"/>
</dbReference>
<dbReference type="PANTHER" id="PTHR24305:SF232">
    <property type="entry name" value="P450, PUTATIVE (EUROFUNG)-RELATED"/>
    <property type="match status" value="1"/>
</dbReference>
<dbReference type="PANTHER" id="PTHR24305">
    <property type="entry name" value="CYTOCHROME P450"/>
    <property type="match status" value="1"/>
</dbReference>
<comment type="caution">
    <text evidence="9">The sequence shown here is derived from an EMBL/GenBank/DDBJ whole genome shotgun (WGS) entry which is preliminary data.</text>
</comment>
<dbReference type="EMBL" id="MU864573">
    <property type="protein sequence ID" value="KAK4183148.1"/>
    <property type="molecule type" value="Genomic_DNA"/>
</dbReference>
<dbReference type="GO" id="GO:0005506">
    <property type="term" value="F:iron ion binding"/>
    <property type="evidence" value="ECO:0007669"/>
    <property type="project" value="InterPro"/>
</dbReference>
<sequence>MPSTTGIVDSLVDFRVGQLLSHLPFRPQLVLYFILGPIAAVLTWLVVSEAFSPLRKYPGPFLARYTNLWRLGLTISGRYHWVIEDLHKKYGPVVRIGPNLLDIDYPETIKTSKTEFYHNHSSYVNGKLTYHVFSTTDPAEHARLKRPYVNHFTVGAVMALEPHMETVIADLIKQLDNRFVKGPEGQKTLDLGEWINFYAWDLITSATFSRRFGYMDAGCDHDSTLKSVQKSINYFAVVGQMPWLDFVLDKNPIVRIGPPHLANMIGITVGNLFNRIQGKDPNYTPKTPDFLQHFIDAKTTHPDIVDDGTIIGYLLVNLGAGADTTATSLRSAFYYSLKRPAVYKRLEKEVRAMGWDKDKPVSYSAARQVAYLEAVLLEAFRYHPAVAMPLERYVPDTGLTLPDGSFVPPGTAVGVNPYIAGRNKSVYGDDADEFRPERWLQASGEGDEEYRVRMQKYHAGDLTFGGGSRSCVGKNFALMESFKVLATLVNRYDIELADPDKEWVTWSRWFIWQEGIFTKLSLRE</sequence>
<organism evidence="9 10">
    <name type="scientific">Podospora australis</name>
    <dbReference type="NCBI Taxonomy" id="1536484"/>
    <lineage>
        <taxon>Eukaryota</taxon>
        <taxon>Fungi</taxon>
        <taxon>Dikarya</taxon>
        <taxon>Ascomycota</taxon>
        <taxon>Pezizomycotina</taxon>
        <taxon>Sordariomycetes</taxon>
        <taxon>Sordariomycetidae</taxon>
        <taxon>Sordariales</taxon>
        <taxon>Podosporaceae</taxon>
        <taxon>Podospora</taxon>
    </lineage>
</organism>
<gene>
    <name evidence="9" type="ORF">QBC35DRAFT_535958</name>
</gene>
<keyword evidence="8" id="KW-1133">Transmembrane helix</keyword>
<dbReference type="PRINTS" id="PR00463">
    <property type="entry name" value="EP450I"/>
</dbReference>
<proteinExistence type="inferred from homology"/>
<dbReference type="CDD" id="cd11060">
    <property type="entry name" value="CYP57A1-like"/>
    <property type="match status" value="1"/>
</dbReference>
<dbReference type="InterPro" id="IPR017972">
    <property type="entry name" value="Cyt_P450_CS"/>
</dbReference>
<evidence type="ECO:0000256" key="2">
    <source>
        <dbReference type="ARBA" id="ARBA00010617"/>
    </source>
</evidence>
<keyword evidence="4 6" id="KW-0479">Metal-binding</keyword>